<dbReference type="SUPFAM" id="SSF46689">
    <property type="entry name" value="Homeodomain-like"/>
    <property type="match status" value="1"/>
</dbReference>
<dbReference type="SMART" id="SM00342">
    <property type="entry name" value="HTH_ARAC"/>
    <property type="match status" value="1"/>
</dbReference>
<dbReference type="EMBL" id="CP010951">
    <property type="protein sequence ID" value="AMO22935.1"/>
    <property type="molecule type" value="Genomic_DNA"/>
</dbReference>
<accession>A0A127JSQ2</accession>
<dbReference type="GO" id="GO:0000976">
    <property type="term" value="F:transcription cis-regulatory region binding"/>
    <property type="evidence" value="ECO:0007669"/>
    <property type="project" value="TreeGrafter"/>
</dbReference>
<evidence type="ECO:0000313" key="5">
    <source>
        <dbReference type="EMBL" id="AMO22935.1"/>
    </source>
</evidence>
<evidence type="ECO:0000256" key="2">
    <source>
        <dbReference type="ARBA" id="ARBA00023125"/>
    </source>
</evidence>
<keyword evidence="3" id="KW-0804">Transcription</keyword>
<keyword evidence="2" id="KW-0238">DNA-binding</keyword>
<sequence length="394" mass="43134">MQPCAPLVINSPRIAGPATHERAGKILRHPAPAIDLPLVPPVYLRVLVASARAEGFDLAARLAALGLDAAALRERDEGVPLSTWRQLLRDLQRQARRSSVTIRAGYRVPLPAHGPLGYLMACARDQRQALEALVRFAPLRLAVLDLKLHEHPDGVELHAEPRVALGDVERFTLDFLWAMVCRMLEDLCRGAAGAMTLRLPPSRTEATPVWAELGVGVGPGSSSNMALQLPHALVDAALPTASASEYQRAWRACEEAEREQGWTKSLAAQIEQLFRTGSAASYSLEWVAARLGMSRRTVMRRLAGEGTQFSALVDASRQQRLLRRLSERHLTLGEIAVDLGYADGSAFSRAVQRWFGIGPRALQRAVVEGRRVSVAARDRYTDASPKIKLLAPND</sequence>
<feature type="domain" description="HTH araC/xylS-type" evidence="4">
    <location>
        <begin position="264"/>
        <end position="365"/>
    </location>
</feature>
<dbReference type="PANTHER" id="PTHR47894:SF1">
    <property type="entry name" value="HTH-TYPE TRANSCRIPTIONAL REGULATOR VQSM"/>
    <property type="match status" value="1"/>
</dbReference>
<evidence type="ECO:0000259" key="4">
    <source>
        <dbReference type="PROSITE" id="PS01124"/>
    </source>
</evidence>
<dbReference type="InterPro" id="IPR009057">
    <property type="entry name" value="Homeodomain-like_sf"/>
</dbReference>
<dbReference type="Pfam" id="PF12625">
    <property type="entry name" value="Arabinose_bd"/>
    <property type="match status" value="1"/>
</dbReference>
<organism evidence="5 6">
    <name type="scientific">Ramlibacter tataouinensis</name>
    <dbReference type="NCBI Taxonomy" id="94132"/>
    <lineage>
        <taxon>Bacteria</taxon>
        <taxon>Pseudomonadati</taxon>
        <taxon>Pseudomonadota</taxon>
        <taxon>Betaproteobacteria</taxon>
        <taxon>Burkholderiales</taxon>
        <taxon>Comamonadaceae</taxon>
        <taxon>Ramlibacter</taxon>
    </lineage>
</organism>
<dbReference type="Pfam" id="PF12833">
    <property type="entry name" value="HTH_18"/>
    <property type="match status" value="1"/>
</dbReference>
<dbReference type="InterPro" id="IPR032687">
    <property type="entry name" value="AraC-type_N"/>
</dbReference>
<dbReference type="InterPro" id="IPR018060">
    <property type="entry name" value="HTH_AraC"/>
</dbReference>
<dbReference type="PANTHER" id="PTHR47894">
    <property type="entry name" value="HTH-TYPE TRANSCRIPTIONAL REGULATOR GADX"/>
    <property type="match status" value="1"/>
</dbReference>
<reference evidence="5 6" key="1">
    <citation type="journal article" date="2014" name="Int. J. Syst. Evol. Microbiol.">
        <title>Ramlibacter solisilvae sp. nov., isolated from forest soil, and emended description of the genus Ramlibacter.</title>
        <authorList>
            <person name="Lee H.J."/>
            <person name="Lee S.H."/>
            <person name="Lee S.S."/>
            <person name="Lee J.S."/>
            <person name="Kim Y."/>
            <person name="Kim S.C."/>
            <person name="Jeon C.O."/>
        </authorList>
    </citation>
    <scope>NUCLEOTIDE SEQUENCE [LARGE SCALE GENOMIC DNA]</scope>
    <source>
        <strain evidence="5 6">5-10</strain>
    </source>
</reference>
<dbReference type="PROSITE" id="PS01124">
    <property type="entry name" value="HTH_ARAC_FAMILY_2"/>
    <property type="match status" value="1"/>
</dbReference>
<gene>
    <name evidence="5" type="ORF">UC35_08615</name>
</gene>
<dbReference type="Proteomes" id="UP000070433">
    <property type="component" value="Chromosome"/>
</dbReference>
<keyword evidence="6" id="KW-1185">Reference proteome</keyword>
<dbReference type="GO" id="GO:0003700">
    <property type="term" value="F:DNA-binding transcription factor activity"/>
    <property type="evidence" value="ECO:0007669"/>
    <property type="project" value="InterPro"/>
</dbReference>
<dbReference type="GO" id="GO:0005829">
    <property type="term" value="C:cytosol"/>
    <property type="evidence" value="ECO:0007669"/>
    <property type="project" value="TreeGrafter"/>
</dbReference>
<evidence type="ECO:0000256" key="3">
    <source>
        <dbReference type="ARBA" id="ARBA00023163"/>
    </source>
</evidence>
<dbReference type="AlphaFoldDB" id="A0A127JSQ2"/>
<proteinExistence type="predicted"/>
<evidence type="ECO:0000313" key="6">
    <source>
        <dbReference type="Proteomes" id="UP000070433"/>
    </source>
</evidence>
<keyword evidence="1" id="KW-0805">Transcription regulation</keyword>
<evidence type="ECO:0000256" key="1">
    <source>
        <dbReference type="ARBA" id="ARBA00023015"/>
    </source>
</evidence>
<name>A0A127JSQ2_9BURK</name>
<protein>
    <recommendedName>
        <fullName evidence="4">HTH araC/xylS-type domain-containing protein</fullName>
    </recommendedName>
</protein>
<dbReference type="Gene3D" id="1.10.10.60">
    <property type="entry name" value="Homeodomain-like"/>
    <property type="match status" value="1"/>
</dbReference>